<evidence type="ECO:0000313" key="7">
    <source>
        <dbReference type="Proteomes" id="UP000694240"/>
    </source>
</evidence>
<feature type="compositionally biased region" description="Low complexity" evidence="4">
    <location>
        <begin position="199"/>
        <end position="234"/>
    </location>
</feature>
<keyword evidence="1" id="KW-0645">Protease</keyword>
<evidence type="ECO:0000256" key="3">
    <source>
        <dbReference type="ARBA" id="ARBA00022801"/>
    </source>
</evidence>
<dbReference type="InterPro" id="IPR025724">
    <property type="entry name" value="GAG-pre-integrase_dom"/>
</dbReference>
<dbReference type="Pfam" id="PF07727">
    <property type="entry name" value="RVT_2"/>
    <property type="match status" value="1"/>
</dbReference>
<feature type="region of interest" description="Disordered" evidence="4">
    <location>
        <begin position="199"/>
        <end position="247"/>
    </location>
</feature>
<protein>
    <submittedName>
        <fullName evidence="6">Integrase catalytic core</fullName>
    </submittedName>
</protein>
<evidence type="ECO:0000256" key="1">
    <source>
        <dbReference type="ARBA" id="ARBA00022670"/>
    </source>
</evidence>
<keyword evidence="7" id="KW-1185">Reference proteome</keyword>
<dbReference type="InterPro" id="IPR013103">
    <property type="entry name" value="RVT_2"/>
</dbReference>
<dbReference type="Pfam" id="PF22936">
    <property type="entry name" value="Pol_BBD"/>
    <property type="match status" value="1"/>
</dbReference>
<comment type="caution">
    <text evidence="6">The sequence shown here is derived from an EMBL/GenBank/DDBJ whole genome shotgun (WGS) entry which is preliminary data.</text>
</comment>
<proteinExistence type="predicted"/>
<dbReference type="GO" id="GO:0015074">
    <property type="term" value="P:DNA integration"/>
    <property type="evidence" value="ECO:0007669"/>
    <property type="project" value="InterPro"/>
</dbReference>
<reference evidence="6 7" key="1">
    <citation type="submission" date="2020-12" db="EMBL/GenBank/DDBJ databases">
        <title>Concerted genomic and epigenomic changes stabilize Arabidopsis allopolyploids.</title>
        <authorList>
            <person name="Chen Z."/>
        </authorList>
    </citation>
    <scope>NUCLEOTIDE SEQUENCE [LARGE SCALE GENOMIC DNA]</scope>
    <source>
        <strain evidence="6">Allo738</strain>
        <tissue evidence="6">Leaf</tissue>
    </source>
</reference>
<feature type="domain" description="Integrase catalytic" evidence="5">
    <location>
        <begin position="446"/>
        <end position="609"/>
    </location>
</feature>
<dbReference type="PANTHER" id="PTHR42648">
    <property type="entry name" value="TRANSPOSASE, PUTATIVE-RELATED"/>
    <property type="match status" value="1"/>
</dbReference>
<dbReference type="CDD" id="cd09272">
    <property type="entry name" value="RNase_HI_RT_Ty1"/>
    <property type="match status" value="1"/>
</dbReference>
<sequence>MAAPQDNGSDAISLTTTSVLHINMSNVTKLTNQNYMMWALQVHSLLDGYGLAGHLDGTTATPPATVTIAAGDAENPDFKLASIYANPSRGHIKIINNLIDNYTKGTKTLEEYVMGLTTKFDQLANLGKPREHEDQIERILAGLQEEYKPVIDQIEGKDHPPTIAEVHERLLNHEVKLLAAADKLAMTIPASANVAQQRQHNNNNNHRGYNNNKKSHNNNNYDGSSSSYQPSQGYTKQDNRSPRPYLAVGTSYYDPNPWLLDSGATHHMTSDLHNLSLHEPYNGGDDVIVANGSPLPITHIGSKLLPSQTRALNLNKVLCVPDIHKNLISVYRLCNANRVSVEFFPASFQVKDLSTEVPLIHGKTKHGLYEWPATSQQVAALSTLTAPKASLPVWHSRLGHPSFSLLNTMLSTFSLPFSNFSSKQLSCSDCHLNKSHKLPFSQNSIVSTRPLEYLYLDVWTSPILSVDNYKYYLIIIDHFSRYTWLYPLKKKSDVKLVFIAFKALLENKLQQRIGTLFSDNGGEFLALREFLATSGVSHLTSPPHNPEHNGISERKHRHVVESGLTLLSQASIPTTYWTYAFATAVYLINRLITQVLSQQSPFFKLFGTHPDYAKLKVFGCLCFSWLKPYTRHKLESRTVSFLRQNKFTVVGYSRQFACPLANCNSGAVLPSTPMPINGTPSSDLHPSSSSSSSSPSSPLQVSPSNSNSSSFSTQSSEPTAPQNEPQTQAQQTQSPVIKSTTIRLVLDIDVASSWPIKQLDVNNAFLQGELTEDVYMTQPQGFIDKEHPQHVCKLRKPIYGLKQAPRAWYMALKTHLLRTGFSNSLADTSPFIKHTGKSFVYVLVYVDDILVTGNDNSMIAEVLRSFSERFSIKDPTDLTYFLGIEATRTKAGLHLMQRKYIVDLLTKNNMLDAKPVLTPLLVSPKLTLRVGSILKDPSQYRRPRITGMRPNVYSDILQKGVARSSTEAEYRSVANAASEVRWLCSLLTELGIPLRTAPVIYCDNIGATYLCANPVFHSRMKHIALDYHFVRNHIQAGMLRVAHVSTKDQLADALTKPLPRPQFHAACSKIGLTRAPPF</sequence>
<gene>
    <name evidence="6" type="ORF">ISN45_Aa03g031790</name>
</gene>
<dbReference type="Pfam" id="PF13976">
    <property type="entry name" value="gag_pre-integrs"/>
    <property type="match status" value="1"/>
</dbReference>
<dbReference type="InterPro" id="IPR039537">
    <property type="entry name" value="Retrotran_Ty1/copia-like"/>
</dbReference>
<dbReference type="GO" id="GO:0046872">
    <property type="term" value="F:metal ion binding"/>
    <property type="evidence" value="ECO:0007669"/>
    <property type="project" value="UniProtKB-KW"/>
</dbReference>
<keyword evidence="3" id="KW-0378">Hydrolase</keyword>
<dbReference type="Pfam" id="PF14223">
    <property type="entry name" value="Retrotran_gag_2"/>
    <property type="match status" value="1"/>
</dbReference>
<feature type="region of interest" description="Disordered" evidence="4">
    <location>
        <begin position="674"/>
        <end position="736"/>
    </location>
</feature>
<dbReference type="Pfam" id="PF00665">
    <property type="entry name" value="rve"/>
    <property type="match status" value="1"/>
</dbReference>
<name>A0A8T2AZM4_9BRAS</name>
<dbReference type="PANTHER" id="PTHR42648:SF26">
    <property type="entry name" value="INTEGRASE CATALYTIC DOMAIN-CONTAINING PROTEIN"/>
    <property type="match status" value="1"/>
</dbReference>
<evidence type="ECO:0000313" key="6">
    <source>
        <dbReference type="EMBL" id="KAG7579009.1"/>
    </source>
</evidence>
<keyword evidence="2" id="KW-0479">Metal-binding</keyword>
<feature type="compositionally biased region" description="Low complexity" evidence="4">
    <location>
        <begin position="680"/>
        <end position="733"/>
    </location>
</feature>
<dbReference type="AlphaFoldDB" id="A0A8T2AZM4"/>
<dbReference type="PROSITE" id="PS50994">
    <property type="entry name" value="INTEGRASE"/>
    <property type="match status" value="1"/>
</dbReference>
<dbReference type="InterPro" id="IPR001584">
    <property type="entry name" value="Integrase_cat-core"/>
</dbReference>
<evidence type="ECO:0000259" key="5">
    <source>
        <dbReference type="PROSITE" id="PS50994"/>
    </source>
</evidence>
<evidence type="ECO:0000256" key="4">
    <source>
        <dbReference type="SAM" id="MobiDB-lite"/>
    </source>
</evidence>
<dbReference type="EMBL" id="JAEFBK010000008">
    <property type="protein sequence ID" value="KAG7579009.1"/>
    <property type="molecule type" value="Genomic_DNA"/>
</dbReference>
<dbReference type="GO" id="GO:0006508">
    <property type="term" value="P:proteolysis"/>
    <property type="evidence" value="ECO:0007669"/>
    <property type="project" value="UniProtKB-KW"/>
</dbReference>
<accession>A0A8T2AZM4</accession>
<organism evidence="6 7">
    <name type="scientific">Arabidopsis thaliana x Arabidopsis arenosa</name>
    <dbReference type="NCBI Taxonomy" id="1240361"/>
    <lineage>
        <taxon>Eukaryota</taxon>
        <taxon>Viridiplantae</taxon>
        <taxon>Streptophyta</taxon>
        <taxon>Embryophyta</taxon>
        <taxon>Tracheophyta</taxon>
        <taxon>Spermatophyta</taxon>
        <taxon>Magnoliopsida</taxon>
        <taxon>eudicotyledons</taxon>
        <taxon>Gunneridae</taxon>
        <taxon>Pentapetalae</taxon>
        <taxon>rosids</taxon>
        <taxon>malvids</taxon>
        <taxon>Brassicales</taxon>
        <taxon>Brassicaceae</taxon>
        <taxon>Camelineae</taxon>
        <taxon>Arabidopsis</taxon>
    </lineage>
</organism>
<dbReference type="GO" id="GO:0008233">
    <property type="term" value="F:peptidase activity"/>
    <property type="evidence" value="ECO:0007669"/>
    <property type="project" value="UniProtKB-KW"/>
</dbReference>
<dbReference type="InterPro" id="IPR054722">
    <property type="entry name" value="PolX-like_BBD"/>
</dbReference>
<dbReference type="Proteomes" id="UP000694240">
    <property type="component" value="Chromosome 8"/>
</dbReference>
<evidence type="ECO:0000256" key="2">
    <source>
        <dbReference type="ARBA" id="ARBA00022723"/>
    </source>
</evidence>